<dbReference type="Pfam" id="PF13365">
    <property type="entry name" value="Trypsin_2"/>
    <property type="match status" value="1"/>
</dbReference>
<name>A0ABT3FWL3_9BACT</name>
<dbReference type="InterPro" id="IPR009003">
    <property type="entry name" value="Peptidase_S1_PA"/>
</dbReference>
<dbReference type="EMBL" id="JAPDDR010000001">
    <property type="protein sequence ID" value="MCW1911977.1"/>
    <property type="molecule type" value="Genomic_DNA"/>
</dbReference>
<keyword evidence="1" id="KW-0732">Signal</keyword>
<evidence type="ECO:0000313" key="2">
    <source>
        <dbReference type="EMBL" id="MCW1911977.1"/>
    </source>
</evidence>
<feature type="chain" id="PRO_5046350035" evidence="1">
    <location>
        <begin position="21"/>
        <end position="260"/>
    </location>
</feature>
<accession>A0ABT3FWL3</accession>
<keyword evidence="2" id="KW-0378">Hydrolase</keyword>
<sequence length="260" mass="28465">MKRILIVLLVFFSVVLPVRAADFASEMVEATFKFFHDDSTSTCFLVKRAAPDKALYLVTTAHTVERTKGETAILVLREAQEDGSYLRRDHTLKIREGEKPLWVRHKDQDVAVLKIEGALPVSVTPLAEGALLDEAALKAAGVHICSPLFLLTYPQRFEANGAGFPVARQGIFASPPLLPVKTHPTFLGDFTTFAGDSGGPVFIPGADGHPRVAGIVIAQHHHEDKVKSEFEERMVRHPLGMGIILHASYVREALALAAEK</sequence>
<dbReference type="GO" id="GO:0006508">
    <property type="term" value="P:proteolysis"/>
    <property type="evidence" value="ECO:0007669"/>
    <property type="project" value="UniProtKB-KW"/>
</dbReference>
<keyword evidence="3" id="KW-1185">Reference proteome</keyword>
<protein>
    <submittedName>
        <fullName evidence="2">Serine protease</fullName>
    </submittedName>
</protein>
<dbReference type="Proteomes" id="UP001165653">
    <property type="component" value="Unassembled WGS sequence"/>
</dbReference>
<comment type="caution">
    <text evidence="2">The sequence shown here is derived from an EMBL/GenBank/DDBJ whole genome shotgun (WGS) entry which is preliminary data.</text>
</comment>
<keyword evidence="2" id="KW-0645">Protease</keyword>
<gene>
    <name evidence="2" type="ORF">OJ996_00220</name>
</gene>
<organism evidence="2 3">
    <name type="scientific">Luteolibacter rhizosphaerae</name>
    <dbReference type="NCBI Taxonomy" id="2989719"/>
    <lineage>
        <taxon>Bacteria</taxon>
        <taxon>Pseudomonadati</taxon>
        <taxon>Verrucomicrobiota</taxon>
        <taxon>Verrucomicrobiia</taxon>
        <taxon>Verrucomicrobiales</taxon>
        <taxon>Verrucomicrobiaceae</taxon>
        <taxon>Luteolibacter</taxon>
    </lineage>
</organism>
<feature type="signal peptide" evidence="1">
    <location>
        <begin position="1"/>
        <end position="20"/>
    </location>
</feature>
<evidence type="ECO:0000313" key="3">
    <source>
        <dbReference type="Proteomes" id="UP001165653"/>
    </source>
</evidence>
<dbReference type="SUPFAM" id="SSF50494">
    <property type="entry name" value="Trypsin-like serine proteases"/>
    <property type="match status" value="1"/>
</dbReference>
<evidence type="ECO:0000256" key="1">
    <source>
        <dbReference type="SAM" id="SignalP"/>
    </source>
</evidence>
<proteinExistence type="predicted"/>
<reference evidence="2" key="1">
    <citation type="submission" date="2022-10" db="EMBL/GenBank/DDBJ databases">
        <title>Luteolibacter sp. GHJ8, whole genome shotgun sequencing project.</title>
        <authorList>
            <person name="Zhao G."/>
            <person name="Shen L."/>
        </authorList>
    </citation>
    <scope>NUCLEOTIDE SEQUENCE</scope>
    <source>
        <strain evidence="2">GHJ8</strain>
    </source>
</reference>
<dbReference type="GO" id="GO:0008233">
    <property type="term" value="F:peptidase activity"/>
    <property type="evidence" value="ECO:0007669"/>
    <property type="project" value="UniProtKB-KW"/>
</dbReference>
<dbReference type="RefSeq" id="WP_264509937.1">
    <property type="nucleotide sequence ID" value="NZ_JAPDDR010000001.1"/>
</dbReference>